<evidence type="ECO:0000256" key="5">
    <source>
        <dbReference type="SAM" id="MobiDB-lite"/>
    </source>
</evidence>
<dbReference type="InterPro" id="IPR039425">
    <property type="entry name" value="RNA_pol_sigma-70-like"/>
</dbReference>
<protein>
    <submittedName>
        <fullName evidence="8">RNA polymerase sigma-70 factor (ECF subfamily)</fullName>
    </submittedName>
</protein>
<dbReference type="InterPro" id="IPR013249">
    <property type="entry name" value="RNA_pol_sigma70_r4_t2"/>
</dbReference>
<dbReference type="InterPro" id="IPR007627">
    <property type="entry name" value="RNA_pol_sigma70_r2"/>
</dbReference>
<dbReference type="PANTHER" id="PTHR43133:SF25">
    <property type="entry name" value="RNA POLYMERASE SIGMA FACTOR RFAY-RELATED"/>
    <property type="match status" value="1"/>
</dbReference>
<dbReference type="InterPro" id="IPR014284">
    <property type="entry name" value="RNA_pol_sigma-70_dom"/>
</dbReference>
<dbReference type="Gene3D" id="1.10.10.10">
    <property type="entry name" value="Winged helix-like DNA-binding domain superfamily/Winged helix DNA-binding domain"/>
    <property type="match status" value="1"/>
</dbReference>
<keyword evidence="2" id="KW-0805">Transcription regulation</keyword>
<dbReference type="InterPro" id="IPR036388">
    <property type="entry name" value="WH-like_DNA-bd_sf"/>
</dbReference>
<dbReference type="AlphaFoldDB" id="A0A7W3LNL2"/>
<dbReference type="NCBIfam" id="TIGR02937">
    <property type="entry name" value="sigma70-ECF"/>
    <property type="match status" value="1"/>
</dbReference>
<name>A0A7W3LNL2_ACTNM</name>
<evidence type="ECO:0000313" key="9">
    <source>
        <dbReference type="Proteomes" id="UP000572680"/>
    </source>
</evidence>
<feature type="region of interest" description="Disordered" evidence="5">
    <location>
        <begin position="1"/>
        <end position="32"/>
    </location>
</feature>
<dbReference type="SUPFAM" id="SSF88946">
    <property type="entry name" value="Sigma2 domain of RNA polymerase sigma factors"/>
    <property type="match status" value="1"/>
</dbReference>
<dbReference type="GO" id="GO:0016987">
    <property type="term" value="F:sigma factor activity"/>
    <property type="evidence" value="ECO:0007669"/>
    <property type="project" value="UniProtKB-KW"/>
</dbReference>
<dbReference type="Proteomes" id="UP000572680">
    <property type="component" value="Unassembled WGS sequence"/>
</dbReference>
<feature type="domain" description="RNA polymerase sigma factor 70 region 4 type 2" evidence="7">
    <location>
        <begin position="147"/>
        <end position="196"/>
    </location>
</feature>
<dbReference type="RefSeq" id="WP_182843740.1">
    <property type="nucleotide sequence ID" value="NZ_BAAALP010000004.1"/>
</dbReference>
<accession>A0A7W3LNL2</accession>
<dbReference type="Pfam" id="PF08281">
    <property type="entry name" value="Sigma70_r4_2"/>
    <property type="match status" value="1"/>
</dbReference>
<evidence type="ECO:0000313" key="8">
    <source>
        <dbReference type="EMBL" id="MBA8951414.1"/>
    </source>
</evidence>
<dbReference type="Pfam" id="PF04542">
    <property type="entry name" value="Sigma70_r2"/>
    <property type="match status" value="1"/>
</dbReference>
<sequence>MTPPLAGARTPGVPPRRSGSGEPDAGAPDAELIGRSYGDPEAFAALFDRYSAMLYRYVSRRLGPEVAEDLVGETFLVAFDRRRRYDLAQQDARPWLFGIVTKLVARHHRSEAARYRALRRSPVGETVESPDDEVAAMVSATAVRPLLAEALAALPRRDRDALLLFAWGDLSYEEVAQALGIPVGTVRSRLNRARRKVRAALGDANPLSREEG</sequence>
<evidence type="ECO:0000256" key="2">
    <source>
        <dbReference type="ARBA" id="ARBA00023015"/>
    </source>
</evidence>
<reference evidence="8 9" key="1">
    <citation type="submission" date="2020-08" db="EMBL/GenBank/DDBJ databases">
        <title>Genomic Encyclopedia of Type Strains, Phase IV (KMG-IV): sequencing the most valuable type-strain genomes for metagenomic binning, comparative biology and taxonomic classification.</title>
        <authorList>
            <person name="Goeker M."/>
        </authorList>
    </citation>
    <scope>NUCLEOTIDE SEQUENCE [LARGE SCALE GENOMIC DNA]</scope>
    <source>
        <strain evidence="8 9">DSM 44197</strain>
    </source>
</reference>
<dbReference type="GO" id="GO:0006352">
    <property type="term" value="P:DNA-templated transcription initiation"/>
    <property type="evidence" value="ECO:0007669"/>
    <property type="project" value="InterPro"/>
</dbReference>
<evidence type="ECO:0000259" key="7">
    <source>
        <dbReference type="Pfam" id="PF08281"/>
    </source>
</evidence>
<dbReference type="CDD" id="cd06171">
    <property type="entry name" value="Sigma70_r4"/>
    <property type="match status" value="1"/>
</dbReference>
<dbReference type="PANTHER" id="PTHR43133">
    <property type="entry name" value="RNA POLYMERASE ECF-TYPE SIGMA FACTO"/>
    <property type="match status" value="1"/>
</dbReference>
<gene>
    <name evidence="8" type="ORF">HNR61_003045</name>
</gene>
<evidence type="ECO:0000256" key="4">
    <source>
        <dbReference type="ARBA" id="ARBA00023163"/>
    </source>
</evidence>
<dbReference type="InterPro" id="IPR013324">
    <property type="entry name" value="RNA_pol_sigma_r3/r4-like"/>
</dbReference>
<dbReference type="GO" id="GO:0003677">
    <property type="term" value="F:DNA binding"/>
    <property type="evidence" value="ECO:0007669"/>
    <property type="project" value="InterPro"/>
</dbReference>
<evidence type="ECO:0000256" key="1">
    <source>
        <dbReference type="ARBA" id="ARBA00010641"/>
    </source>
</evidence>
<evidence type="ECO:0000259" key="6">
    <source>
        <dbReference type="Pfam" id="PF04542"/>
    </source>
</evidence>
<evidence type="ECO:0000256" key="3">
    <source>
        <dbReference type="ARBA" id="ARBA00023082"/>
    </source>
</evidence>
<dbReference type="EMBL" id="JACJIA010000003">
    <property type="protein sequence ID" value="MBA8951414.1"/>
    <property type="molecule type" value="Genomic_DNA"/>
</dbReference>
<keyword evidence="3" id="KW-0731">Sigma factor</keyword>
<keyword evidence="9" id="KW-1185">Reference proteome</keyword>
<proteinExistence type="inferred from homology"/>
<dbReference type="SUPFAM" id="SSF88659">
    <property type="entry name" value="Sigma3 and sigma4 domains of RNA polymerase sigma factors"/>
    <property type="match status" value="1"/>
</dbReference>
<comment type="similarity">
    <text evidence="1">Belongs to the sigma-70 factor family. ECF subfamily.</text>
</comment>
<feature type="domain" description="RNA polymerase sigma-70 region 2" evidence="6">
    <location>
        <begin position="46"/>
        <end position="112"/>
    </location>
</feature>
<organism evidence="8 9">
    <name type="scientific">Actinomadura namibiensis</name>
    <dbReference type="NCBI Taxonomy" id="182080"/>
    <lineage>
        <taxon>Bacteria</taxon>
        <taxon>Bacillati</taxon>
        <taxon>Actinomycetota</taxon>
        <taxon>Actinomycetes</taxon>
        <taxon>Streptosporangiales</taxon>
        <taxon>Thermomonosporaceae</taxon>
        <taxon>Actinomadura</taxon>
    </lineage>
</organism>
<dbReference type="Gene3D" id="1.10.1740.10">
    <property type="match status" value="1"/>
</dbReference>
<keyword evidence="4" id="KW-0804">Transcription</keyword>
<comment type="caution">
    <text evidence="8">The sequence shown here is derived from an EMBL/GenBank/DDBJ whole genome shotgun (WGS) entry which is preliminary data.</text>
</comment>
<dbReference type="InterPro" id="IPR013325">
    <property type="entry name" value="RNA_pol_sigma_r2"/>
</dbReference>